<accession>A0ABQ6LDJ8</accession>
<dbReference type="PANTHER" id="PTHR38457">
    <property type="entry name" value="REGULATOR ABRB-RELATED"/>
    <property type="match status" value="1"/>
</dbReference>
<sequence length="366" mass="38315">MSASRWAERLRPEVLRRLALGLLVGGLGGALAAWAEVPLAWMLGALFACMIASLAGAPVAVPLWLRANFMFLIGLFLGESFDGIGLAELSRWPATIAGAILYVPVAGWVAYLYYHWLIRQPVMTAVCSAIPGGLTAVVLLAEAFGGDDRAVALSQSLRIAIVIFAAPIVAFGLLGFTPPSEELLSARAPIGWEGIAILVPAALATMWAMDRLGLPIPFLIGPIFASAVLRMTGLVEGALPHWLVEIALVVTGSSIGCRFHGLKLSTWLAVALATLGGTLVLMAVTAVFAWAVAALTGIDYLAALLAYAPGGVAEMSLIALAIDADPGFVALHHVVRIGFILVALPLFAAWLSSRLDRARDEAPGPG</sequence>
<gene>
    <name evidence="2" type="ORF">LNKW23_06480</name>
</gene>
<dbReference type="NCBIfam" id="TIGR03082">
    <property type="entry name" value="Gneg_AbrB_dup"/>
    <property type="match status" value="1"/>
</dbReference>
<feature type="transmembrane region" description="Helical" evidence="1">
    <location>
        <begin position="215"/>
        <end position="235"/>
    </location>
</feature>
<protein>
    <submittedName>
        <fullName evidence="2">AbrB family transcriptional regulator</fullName>
    </submittedName>
</protein>
<feature type="transmembrane region" description="Helical" evidence="1">
    <location>
        <begin position="190"/>
        <end position="209"/>
    </location>
</feature>
<keyword evidence="1" id="KW-0812">Transmembrane</keyword>
<keyword evidence="1" id="KW-1133">Transmembrane helix</keyword>
<feature type="transmembrane region" description="Helical" evidence="1">
    <location>
        <begin position="267"/>
        <end position="293"/>
    </location>
</feature>
<dbReference type="Pfam" id="PF05145">
    <property type="entry name" value="AbrB"/>
    <property type="match status" value="1"/>
</dbReference>
<dbReference type="InterPro" id="IPR007820">
    <property type="entry name" value="AbrB_fam"/>
</dbReference>
<comment type="caution">
    <text evidence="2">The sequence shown here is derived from an EMBL/GenBank/DDBJ whole genome shotgun (WGS) entry which is preliminary data.</text>
</comment>
<keyword evidence="1" id="KW-0472">Membrane</keyword>
<organism evidence="2 3">
    <name type="scientific">Paralimibaculum aggregatum</name>
    <dbReference type="NCBI Taxonomy" id="3036245"/>
    <lineage>
        <taxon>Bacteria</taxon>
        <taxon>Pseudomonadati</taxon>
        <taxon>Pseudomonadota</taxon>
        <taxon>Alphaproteobacteria</taxon>
        <taxon>Rhodobacterales</taxon>
        <taxon>Paracoccaceae</taxon>
        <taxon>Paralimibaculum</taxon>
    </lineage>
</organism>
<evidence type="ECO:0000256" key="1">
    <source>
        <dbReference type="SAM" id="Phobius"/>
    </source>
</evidence>
<dbReference type="PANTHER" id="PTHR38457:SF1">
    <property type="entry name" value="REGULATOR ABRB-RELATED"/>
    <property type="match status" value="1"/>
</dbReference>
<dbReference type="InterPro" id="IPR017516">
    <property type="entry name" value="AbrB_dup"/>
</dbReference>
<dbReference type="RefSeq" id="WP_285670090.1">
    <property type="nucleotide sequence ID" value="NZ_BSYI01000003.1"/>
</dbReference>
<dbReference type="EMBL" id="BSYI01000003">
    <property type="protein sequence ID" value="GMG81435.1"/>
    <property type="molecule type" value="Genomic_DNA"/>
</dbReference>
<feature type="transmembrane region" description="Helical" evidence="1">
    <location>
        <begin position="328"/>
        <end position="351"/>
    </location>
</feature>
<feature type="transmembrane region" description="Helical" evidence="1">
    <location>
        <begin position="157"/>
        <end position="178"/>
    </location>
</feature>
<evidence type="ECO:0000313" key="3">
    <source>
        <dbReference type="Proteomes" id="UP001239909"/>
    </source>
</evidence>
<keyword evidence="3" id="KW-1185">Reference proteome</keyword>
<proteinExistence type="predicted"/>
<feature type="transmembrane region" description="Helical" evidence="1">
    <location>
        <begin position="42"/>
        <end position="61"/>
    </location>
</feature>
<reference evidence="2 3" key="1">
    <citation type="submission" date="2023-04" db="EMBL/GenBank/DDBJ databases">
        <title>Marinoamorphus aggregata gen. nov., sp. Nov., isolate from tissue of brittle star Ophioplocus japonicus.</title>
        <authorList>
            <person name="Kawano K."/>
            <person name="Sawayama S."/>
            <person name="Nakagawa S."/>
        </authorList>
    </citation>
    <scope>NUCLEOTIDE SEQUENCE [LARGE SCALE GENOMIC DNA]</scope>
    <source>
        <strain evidence="2 3">NKW23</strain>
    </source>
</reference>
<dbReference type="Proteomes" id="UP001239909">
    <property type="component" value="Unassembled WGS sequence"/>
</dbReference>
<feature type="transmembrane region" description="Helical" evidence="1">
    <location>
        <begin position="126"/>
        <end position="145"/>
    </location>
</feature>
<name>A0ABQ6LDJ8_9RHOB</name>
<feature type="transmembrane region" description="Helical" evidence="1">
    <location>
        <begin position="92"/>
        <end position="114"/>
    </location>
</feature>
<feature type="transmembrane region" description="Helical" evidence="1">
    <location>
        <begin position="300"/>
        <end position="322"/>
    </location>
</feature>
<evidence type="ECO:0000313" key="2">
    <source>
        <dbReference type="EMBL" id="GMG81435.1"/>
    </source>
</evidence>
<dbReference type="PIRSF" id="PIRSF038991">
    <property type="entry name" value="Protein_AbrB"/>
    <property type="match status" value="1"/>
</dbReference>